<dbReference type="PROSITE" id="PS50294">
    <property type="entry name" value="WD_REPEATS_REGION"/>
    <property type="match status" value="2"/>
</dbReference>
<dbReference type="SUPFAM" id="SSF50978">
    <property type="entry name" value="WD40 repeat-like"/>
    <property type="match status" value="2"/>
</dbReference>
<keyword evidence="3 9" id="KW-0853">WD repeat</keyword>
<dbReference type="SMART" id="SM00320">
    <property type="entry name" value="WD40"/>
    <property type="match status" value="7"/>
</dbReference>
<evidence type="ECO:0000256" key="3">
    <source>
        <dbReference type="ARBA" id="ARBA00022574"/>
    </source>
</evidence>
<feature type="repeat" description="WD" evidence="9">
    <location>
        <begin position="133"/>
        <end position="165"/>
    </location>
</feature>
<dbReference type="InterPro" id="IPR036322">
    <property type="entry name" value="WD40_repeat_dom_sf"/>
</dbReference>
<keyword evidence="4 10" id="KW-0677">Repeat</keyword>
<keyword evidence="5 10" id="KW-0156">Chromatin regulator</keyword>
<dbReference type="GO" id="GO:0031491">
    <property type="term" value="F:nucleosome binding"/>
    <property type="evidence" value="ECO:0007669"/>
    <property type="project" value="TreeGrafter"/>
</dbReference>
<evidence type="ECO:0000259" key="13">
    <source>
        <dbReference type="Pfam" id="PF24105"/>
    </source>
</evidence>
<sequence>MLICKPDWITHTDSSQNAKEKKVCIYSVHVHPNGERLATGGLDTKVRIWNTAPVLNEEAEEDPNCHKLLCTMTMHNGAVLCVRWSNIEGRYLASGSDNDNTIIIWELDRSVTRGTVFGSTDVNYESWRPVKYLRGHESDVQDLAWSSDNQYLASCAVDGHVIVWDGLTFDRVKKIDQHGGFVKGVTWDPVGKYLASQSDDNLVKIWRTSDWSLERDIREPFVNAPGTTFFRRLSWAPNGSHIAAANAVNGMQCVAAVISRDNWSSDLSLVGHELPVEVACFNPKLFYFTSIDSDSSAQPADEQRGTLASVCALGGQDRSVSIWVTKHSRPLCVATDVFQNNIYDLAWSPDGRYVVACSQDGTVAFLQLDEELGTPIEDDEMIQLLSKYGYKRKAVTLPEAPVQLELEEENAISQKSSSSSRIVQLMGGDQPDTSMTDIKPVEKLADKGEDVMDTTKTSGDIESQTETVTSTTTPANIQKPTQTVAANNVTEQPPAMDVAKQQQVTIGKDGKKRIRPVFVTSGNSIHNSLDTNKPSVNDNETAIHHTGENGVRTNGNVHGTEYDSPSSYLPSSGIPTSVVGTKRKPNEEISDQDSVKRVDIDQNSTSEPLYRPSWIDAAIVPPIVRQSQLRLGVPKVKSVLTQRGSSHEPSWVLECQNSSNRDHAKVIYCNKGTPVWVDYVPSSVLQMTGNKHFCAVGCEDGSIVIYSQAGRRLLPPLMLESTPVWMSCSDRWLLALTATGLLYIWDVINETSFLSEISVAPVLQVATVVPTADHTANIAPTIKDIRIQKNGTPIIITNHSQAFAYHLNMKIWTRICDAWQMLSELWGSGSQNMDASTHPLGWLSRATTTVGHKASSIGHHAKTLARMDHQATSIITLGHIETQLAVAVLLDSPDEYRQWMMYYAKRLATENATEKVDELCRWLLGPTYSANDGQTQILGTLDKRALLKSILPILSQNRQLQRIVAEHREILLSCDRPH</sequence>
<accession>A0AAD5HE22</accession>
<dbReference type="GO" id="GO:0000417">
    <property type="term" value="C:HIR complex"/>
    <property type="evidence" value="ECO:0007669"/>
    <property type="project" value="TreeGrafter"/>
</dbReference>
<dbReference type="EMBL" id="MU620923">
    <property type="protein sequence ID" value="KAI8579106.1"/>
    <property type="molecule type" value="Genomic_DNA"/>
</dbReference>
<proteinExistence type="inferred from homology"/>
<organism evidence="14 15">
    <name type="scientific">Umbelopsis ramanniana AG</name>
    <dbReference type="NCBI Taxonomy" id="1314678"/>
    <lineage>
        <taxon>Eukaryota</taxon>
        <taxon>Fungi</taxon>
        <taxon>Fungi incertae sedis</taxon>
        <taxon>Mucoromycota</taxon>
        <taxon>Mucoromycotina</taxon>
        <taxon>Umbelopsidomycetes</taxon>
        <taxon>Umbelopsidales</taxon>
        <taxon>Umbelopsidaceae</taxon>
        <taxon>Umbelopsis</taxon>
    </lineage>
</organism>
<comment type="function">
    <text evidence="10">Required for replication-independent chromatin assembly and for the periodic repression of histone gene transcription during the cell cycle.</text>
</comment>
<keyword evidence="15" id="KW-1185">Reference proteome</keyword>
<dbReference type="AlphaFoldDB" id="A0AAD5HE22"/>
<dbReference type="Proteomes" id="UP001206595">
    <property type="component" value="Unassembled WGS sequence"/>
</dbReference>
<feature type="domain" description="Protein HIRA-like C-terminal" evidence="12">
    <location>
        <begin position="710"/>
        <end position="923"/>
    </location>
</feature>
<dbReference type="CDD" id="cd00200">
    <property type="entry name" value="WD40"/>
    <property type="match status" value="1"/>
</dbReference>
<evidence type="ECO:0000256" key="10">
    <source>
        <dbReference type="RuleBase" id="RU364014"/>
    </source>
</evidence>
<evidence type="ECO:0000313" key="14">
    <source>
        <dbReference type="EMBL" id="KAI8579106.1"/>
    </source>
</evidence>
<evidence type="ECO:0000313" key="15">
    <source>
        <dbReference type="Proteomes" id="UP001206595"/>
    </source>
</evidence>
<dbReference type="Pfam" id="PF07569">
    <property type="entry name" value="Hira"/>
    <property type="match status" value="1"/>
</dbReference>
<dbReference type="InterPro" id="IPR001680">
    <property type="entry name" value="WD40_rpt"/>
</dbReference>
<feature type="repeat" description="WD" evidence="9">
    <location>
        <begin position="175"/>
        <end position="206"/>
    </location>
</feature>
<reference evidence="14" key="1">
    <citation type="submission" date="2021-06" db="EMBL/GenBank/DDBJ databases">
        <authorList>
            <consortium name="DOE Joint Genome Institute"/>
            <person name="Mondo S.J."/>
            <person name="Amses K.R."/>
            <person name="Simmons D.R."/>
            <person name="Longcore J.E."/>
            <person name="Seto K."/>
            <person name="Alves G.H."/>
            <person name="Bonds A.E."/>
            <person name="Quandt C.A."/>
            <person name="Davis W.J."/>
            <person name="Chang Y."/>
            <person name="Letcher P.M."/>
            <person name="Powell M.J."/>
            <person name="Kuo A."/>
            <person name="Labutti K."/>
            <person name="Pangilinan J."/>
            <person name="Andreopoulos W."/>
            <person name="Tritt A."/>
            <person name="Riley R."/>
            <person name="Hundley H."/>
            <person name="Johnson J."/>
            <person name="Lipzen A."/>
            <person name="Barry K."/>
            <person name="Berbee M.L."/>
            <person name="Buchler N.E."/>
            <person name="Grigoriev I.V."/>
            <person name="Spatafora J.W."/>
            <person name="Stajich J.E."/>
            <person name="James T.Y."/>
        </authorList>
    </citation>
    <scope>NUCLEOTIDE SEQUENCE</scope>
    <source>
        <strain evidence="14">AG</strain>
    </source>
</reference>
<dbReference type="GO" id="GO:0000785">
    <property type="term" value="C:chromatin"/>
    <property type="evidence" value="ECO:0007669"/>
    <property type="project" value="TreeGrafter"/>
</dbReference>
<dbReference type="GO" id="GO:0006355">
    <property type="term" value="P:regulation of DNA-templated transcription"/>
    <property type="evidence" value="ECO:0007669"/>
    <property type="project" value="InterPro"/>
</dbReference>
<dbReference type="InterPro" id="IPR055410">
    <property type="entry name" value="Beta-prop_CAF1B_HIR1"/>
</dbReference>
<evidence type="ECO:0000256" key="4">
    <source>
        <dbReference type="ARBA" id="ARBA00022737"/>
    </source>
</evidence>
<reference evidence="14" key="2">
    <citation type="journal article" date="2022" name="Proc. Natl. Acad. Sci. U.S.A.">
        <title>Diploid-dominant life cycles characterize the early evolution of Fungi.</title>
        <authorList>
            <person name="Amses K.R."/>
            <person name="Simmons D.R."/>
            <person name="Longcore J.E."/>
            <person name="Mondo S.J."/>
            <person name="Seto K."/>
            <person name="Jeronimo G.H."/>
            <person name="Bonds A.E."/>
            <person name="Quandt C.A."/>
            <person name="Davis W.J."/>
            <person name="Chang Y."/>
            <person name="Federici B.A."/>
            <person name="Kuo A."/>
            <person name="LaButti K."/>
            <person name="Pangilinan J."/>
            <person name="Andreopoulos W."/>
            <person name="Tritt A."/>
            <person name="Riley R."/>
            <person name="Hundley H."/>
            <person name="Johnson J."/>
            <person name="Lipzen A."/>
            <person name="Barry K."/>
            <person name="Lang B.F."/>
            <person name="Cuomo C.A."/>
            <person name="Buchler N.E."/>
            <person name="Grigoriev I.V."/>
            <person name="Spatafora J.W."/>
            <person name="Stajich J.E."/>
            <person name="James T.Y."/>
        </authorList>
    </citation>
    <scope>NUCLEOTIDE SEQUENCE</scope>
    <source>
        <strain evidence="14">AG</strain>
    </source>
</reference>
<feature type="repeat" description="WD" evidence="9">
    <location>
        <begin position="25"/>
        <end position="50"/>
    </location>
</feature>
<evidence type="ECO:0000256" key="1">
    <source>
        <dbReference type="ARBA" id="ARBA00004123"/>
    </source>
</evidence>
<evidence type="ECO:0000256" key="11">
    <source>
        <dbReference type="SAM" id="MobiDB-lite"/>
    </source>
</evidence>
<evidence type="ECO:0000256" key="2">
    <source>
        <dbReference type="ARBA" id="ARBA00007306"/>
    </source>
</evidence>
<dbReference type="InterPro" id="IPR011494">
    <property type="entry name" value="HIRA-like_C"/>
</dbReference>
<protein>
    <recommendedName>
        <fullName evidence="10">Protein HIR</fullName>
    </recommendedName>
</protein>
<feature type="compositionally biased region" description="Polar residues" evidence="11">
    <location>
        <begin position="551"/>
        <end position="579"/>
    </location>
</feature>
<feature type="domain" description="CAF1B/HIR1 beta-propeller" evidence="13">
    <location>
        <begin position="26"/>
        <end position="370"/>
    </location>
</feature>
<comment type="similarity">
    <text evidence="2 10">Belongs to the WD repeat HIR1 family.</text>
</comment>
<name>A0AAD5HE22_UMBRA</name>
<dbReference type="InterPro" id="IPR031120">
    <property type="entry name" value="HIR1-like"/>
</dbReference>
<evidence type="ECO:0000256" key="5">
    <source>
        <dbReference type="ARBA" id="ARBA00022853"/>
    </source>
</evidence>
<evidence type="ECO:0000256" key="6">
    <source>
        <dbReference type="ARBA" id="ARBA00023015"/>
    </source>
</evidence>
<dbReference type="Gene3D" id="2.130.10.10">
    <property type="entry name" value="YVTN repeat-like/Quinoprotein amine dehydrogenase"/>
    <property type="match status" value="2"/>
</dbReference>
<dbReference type="PANTHER" id="PTHR13831:SF0">
    <property type="entry name" value="PROTEIN HIRA"/>
    <property type="match status" value="1"/>
</dbReference>
<dbReference type="PANTHER" id="PTHR13831">
    <property type="entry name" value="MEMBER OF THE HIR1 FAMILY OF WD-REPEAT PROTEINS"/>
    <property type="match status" value="1"/>
</dbReference>
<keyword evidence="8 10" id="KW-0539">Nucleus</keyword>
<feature type="compositionally biased region" description="Low complexity" evidence="11">
    <location>
        <begin position="462"/>
        <end position="472"/>
    </location>
</feature>
<dbReference type="Pfam" id="PF09453">
    <property type="entry name" value="HIRA_B"/>
    <property type="match status" value="1"/>
</dbReference>
<evidence type="ECO:0000256" key="8">
    <source>
        <dbReference type="ARBA" id="ARBA00023242"/>
    </source>
</evidence>
<dbReference type="GO" id="GO:0005634">
    <property type="term" value="C:nucleus"/>
    <property type="evidence" value="ECO:0007669"/>
    <property type="project" value="UniProtKB-SubCell"/>
</dbReference>
<dbReference type="InterPro" id="IPR019015">
    <property type="entry name" value="HIRA_B_motif"/>
</dbReference>
<evidence type="ECO:0000256" key="9">
    <source>
        <dbReference type="PROSITE-ProRule" id="PRU00221"/>
    </source>
</evidence>
<keyword evidence="10" id="KW-0678">Repressor</keyword>
<dbReference type="PROSITE" id="PS50082">
    <property type="entry name" value="WD_REPEATS_2"/>
    <property type="match status" value="3"/>
</dbReference>
<feature type="compositionally biased region" description="Polar residues" evidence="11">
    <location>
        <begin position="525"/>
        <end position="540"/>
    </location>
</feature>
<feature type="region of interest" description="Disordered" evidence="11">
    <location>
        <begin position="452"/>
        <end position="472"/>
    </location>
</feature>
<dbReference type="Pfam" id="PF24105">
    <property type="entry name" value="Beta-prop_CAF1B_HIR1"/>
    <property type="match status" value="1"/>
</dbReference>
<dbReference type="GO" id="GO:0006338">
    <property type="term" value="P:chromatin remodeling"/>
    <property type="evidence" value="ECO:0007669"/>
    <property type="project" value="InterPro"/>
</dbReference>
<comment type="subcellular location">
    <subcellularLocation>
        <location evidence="1 10">Nucleus</location>
    </subcellularLocation>
</comment>
<evidence type="ECO:0000259" key="12">
    <source>
        <dbReference type="Pfam" id="PF07569"/>
    </source>
</evidence>
<dbReference type="RefSeq" id="XP_051444110.1">
    <property type="nucleotide sequence ID" value="XM_051589498.1"/>
</dbReference>
<comment type="caution">
    <text evidence="14">The sequence shown here is derived from an EMBL/GenBank/DDBJ whole genome shotgun (WGS) entry which is preliminary data.</text>
</comment>
<keyword evidence="6 10" id="KW-0805">Transcription regulation</keyword>
<dbReference type="GeneID" id="75914843"/>
<gene>
    <name evidence="14" type="ORF">K450DRAFT_243896</name>
</gene>
<keyword evidence="7 10" id="KW-0804">Transcription</keyword>
<dbReference type="GO" id="GO:0006351">
    <property type="term" value="P:DNA-templated transcription"/>
    <property type="evidence" value="ECO:0007669"/>
    <property type="project" value="InterPro"/>
</dbReference>
<evidence type="ECO:0000256" key="7">
    <source>
        <dbReference type="ARBA" id="ARBA00023163"/>
    </source>
</evidence>
<feature type="region of interest" description="Disordered" evidence="11">
    <location>
        <begin position="525"/>
        <end position="595"/>
    </location>
</feature>
<dbReference type="InterPro" id="IPR015943">
    <property type="entry name" value="WD40/YVTN_repeat-like_dom_sf"/>
</dbReference>